<dbReference type="Gramene" id="mRNA:HanXRQr2_Chr10g0465171">
    <property type="protein sequence ID" value="CDS:HanXRQr2_Chr10g0465171.1"/>
    <property type="gene ID" value="HanXRQr2_Chr10g0465171"/>
</dbReference>
<dbReference type="EMBL" id="MNCJ02000325">
    <property type="protein sequence ID" value="KAF5788548.1"/>
    <property type="molecule type" value="Genomic_DNA"/>
</dbReference>
<organism evidence="1 2">
    <name type="scientific">Helianthus annuus</name>
    <name type="common">Common sunflower</name>
    <dbReference type="NCBI Taxonomy" id="4232"/>
    <lineage>
        <taxon>Eukaryota</taxon>
        <taxon>Viridiplantae</taxon>
        <taxon>Streptophyta</taxon>
        <taxon>Embryophyta</taxon>
        <taxon>Tracheophyta</taxon>
        <taxon>Spermatophyta</taxon>
        <taxon>Magnoliopsida</taxon>
        <taxon>eudicotyledons</taxon>
        <taxon>Gunneridae</taxon>
        <taxon>Pentapetalae</taxon>
        <taxon>asterids</taxon>
        <taxon>campanulids</taxon>
        <taxon>Asterales</taxon>
        <taxon>Asteraceae</taxon>
        <taxon>Asteroideae</taxon>
        <taxon>Heliantheae alliance</taxon>
        <taxon>Heliantheae</taxon>
        <taxon>Helianthus</taxon>
    </lineage>
</organism>
<keyword evidence="2" id="KW-1185">Reference proteome</keyword>
<name>A0A9K3I1I1_HELAN</name>
<comment type="caution">
    <text evidence="1">The sequence shown here is derived from an EMBL/GenBank/DDBJ whole genome shotgun (WGS) entry which is preliminary data.</text>
</comment>
<proteinExistence type="predicted"/>
<protein>
    <submittedName>
        <fullName evidence="1">Uncharacterized protein</fullName>
    </submittedName>
</protein>
<accession>A0A9K3I1I1</accession>
<dbReference type="AlphaFoldDB" id="A0A9K3I1I1"/>
<reference evidence="1" key="2">
    <citation type="submission" date="2020-06" db="EMBL/GenBank/DDBJ databases">
        <title>Helianthus annuus Genome sequencing and assembly Release 2.</title>
        <authorList>
            <person name="Gouzy J."/>
            <person name="Langlade N."/>
            <person name="Munos S."/>
        </authorList>
    </citation>
    <scope>NUCLEOTIDE SEQUENCE</scope>
    <source>
        <tissue evidence="1">Leaves</tissue>
    </source>
</reference>
<gene>
    <name evidence="1" type="ORF">HanXRQr2_Chr10g0465171</name>
</gene>
<dbReference type="Proteomes" id="UP000215914">
    <property type="component" value="Unassembled WGS sequence"/>
</dbReference>
<reference evidence="1" key="1">
    <citation type="journal article" date="2017" name="Nature">
        <title>The sunflower genome provides insights into oil metabolism, flowering and Asterid evolution.</title>
        <authorList>
            <person name="Badouin H."/>
            <person name="Gouzy J."/>
            <person name="Grassa C.J."/>
            <person name="Murat F."/>
            <person name="Staton S.E."/>
            <person name="Cottret L."/>
            <person name="Lelandais-Briere C."/>
            <person name="Owens G.L."/>
            <person name="Carrere S."/>
            <person name="Mayjonade B."/>
            <person name="Legrand L."/>
            <person name="Gill N."/>
            <person name="Kane N.C."/>
            <person name="Bowers J.E."/>
            <person name="Hubner S."/>
            <person name="Bellec A."/>
            <person name="Berard A."/>
            <person name="Berges H."/>
            <person name="Blanchet N."/>
            <person name="Boniface M.C."/>
            <person name="Brunel D."/>
            <person name="Catrice O."/>
            <person name="Chaidir N."/>
            <person name="Claudel C."/>
            <person name="Donnadieu C."/>
            <person name="Faraut T."/>
            <person name="Fievet G."/>
            <person name="Helmstetter N."/>
            <person name="King M."/>
            <person name="Knapp S.J."/>
            <person name="Lai Z."/>
            <person name="Le Paslier M.C."/>
            <person name="Lippi Y."/>
            <person name="Lorenzon L."/>
            <person name="Mandel J.R."/>
            <person name="Marage G."/>
            <person name="Marchand G."/>
            <person name="Marquand E."/>
            <person name="Bret-Mestries E."/>
            <person name="Morien E."/>
            <person name="Nambeesan S."/>
            <person name="Nguyen T."/>
            <person name="Pegot-Espagnet P."/>
            <person name="Pouilly N."/>
            <person name="Raftis F."/>
            <person name="Sallet E."/>
            <person name="Schiex T."/>
            <person name="Thomas J."/>
            <person name="Vandecasteele C."/>
            <person name="Vares D."/>
            <person name="Vear F."/>
            <person name="Vautrin S."/>
            <person name="Crespi M."/>
            <person name="Mangin B."/>
            <person name="Burke J.M."/>
            <person name="Salse J."/>
            <person name="Munos S."/>
            <person name="Vincourt P."/>
            <person name="Rieseberg L.H."/>
            <person name="Langlade N.B."/>
        </authorList>
    </citation>
    <scope>NUCLEOTIDE SEQUENCE</scope>
    <source>
        <tissue evidence="1">Leaves</tissue>
    </source>
</reference>
<evidence type="ECO:0000313" key="2">
    <source>
        <dbReference type="Proteomes" id="UP000215914"/>
    </source>
</evidence>
<evidence type="ECO:0000313" key="1">
    <source>
        <dbReference type="EMBL" id="KAF5788548.1"/>
    </source>
</evidence>
<sequence>MYIFRLAKPDLVGILFCIALQKKMLHFAGTHETHPIILSYLAAFSSTNNFLMDAAENMPSRSPFQLQLSGWSDKITSSRKLLKSCKSEHSLSEVG</sequence>